<keyword evidence="5" id="KW-0997">Cell inner membrane</keyword>
<evidence type="ECO:0000256" key="4">
    <source>
        <dbReference type="ARBA" id="ARBA00022475"/>
    </source>
</evidence>
<evidence type="ECO:0000256" key="5">
    <source>
        <dbReference type="ARBA" id="ARBA00022519"/>
    </source>
</evidence>
<evidence type="ECO:0000256" key="10">
    <source>
        <dbReference type="SAM" id="MobiDB-lite"/>
    </source>
</evidence>
<keyword evidence="7" id="KW-0653">Protein transport</keyword>
<comment type="similarity">
    <text evidence="2">Belongs to the TonB family.</text>
</comment>
<keyword evidence="13" id="KW-1185">Reference proteome</keyword>
<accession>A0ABS1DI70</accession>
<comment type="caution">
    <text evidence="12">The sequence shown here is derived from an EMBL/GenBank/DDBJ whole genome shotgun (WGS) entry which is preliminary data.</text>
</comment>
<protein>
    <recommendedName>
        <fullName evidence="11">TonB C-terminal domain-containing protein</fullName>
    </recommendedName>
</protein>
<comment type="subcellular location">
    <subcellularLocation>
        <location evidence="1">Cell inner membrane</location>
        <topology evidence="1">Single-pass membrane protein</topology>
        <orientation evidence="1">Periplasmic side</orientation>
    </subcellularLocation>
</comment>
<keyword evidence="4" id="KW-1003">Cell membrane</keyword>
<dbReference type="InterPro" id="IPR006260">
    <property type="entry name" value="TonB/TolA_C"/>
</dbReference>
<dbReference type="NCBIfam" id="TIGR01352">
    <property type="entry name" value="tonB_Cterm"/>
    <property type="match status" value="1"/>
</dbReference>
<dbReference type="SUPFAM" id="SSF74653">
    <property type="entry name" value="TolA/TonB C-terminal domain"/>
    <property type="match status" value="1"/>
</dbReference>
<keyword evidence="3" id="KW-0813">Transport</keyword>
<evidence type="ECO:0000256" key="3">
    <source>
        <dbReference type="ARBA" id="ARBA00022448"/>
    </source>
</evidence>
<organism evidence="12 13">
    <name type="scientific">Rhodovibrio sodomensis</name>
    <dbReference type="NCBI Taxonomy" id="1088"/>
    <lineage>
        <taxon>Bacteria</taxon>
        <taxon>Pseudomonadati</taxon>
        <taxon>Pseudomonadota</taxon>
        <taxon>Alphaproteobacteria</taxon>
        <taxon>Rhodospirillales</taxon>
        <taxon>Rhodovibrionaceae</taxon>
        <taxon>Rhodovibrio</taxon>
    </lineage>
</organism>
<feature type="region of interest" description="Disordered" evidence="10">
    <location>
        <begin position="1"/>
        <end position="63"/>
    </location>
</feature>
<dbReference type="InterPro" id="IPR051045">
    <property type="entry name" value="TonB-dependent_transducer"/>
</dbReference>
<evidence type="ECO:0000256" key="1">
    <source>
        <dbReference type="ARBA" id="ARBA00004383"/>
    </source>
</evidence>
<evidence type="ECO:0000256" key="2">
    <source>
        <dbReference type="ARBA" id="ARBA00006555"/>
    </source>
</evidence>
<keyword evidence="6" id="KW-0812">Transmembrane</keyword>
<evidence type="ECO:0000313" key="13">
    <source>
        <dbReference type="Proteomes" id="UP001296873"/>
    </source>
</evidence>
<proteinExistence type="inferred from homology"/>
<reference evidence="12 13" key="1">
    <citation type="journal article" date="2020" name="Microorganisms">
        <title>Osmotic Adaptation and Compatible Solute Biosynthesis of Phototrophic Bacteria as Revealed from Genome Analyses.</title>
        <authorList>
            <person name="Imhoff J.F."/>
            <person name="Rahn T."/>
            <person name="Kunzel S."/>
            <person name="Keller A."/>
            <person name="Neulinger S.C."/>
        </authorList>
    </citation>
    <scope>NUCLEOTIDE SEQUENCE [LARGE SCALE GENOMIC DNA]</scope>
    <source>
        <strain evidence="12 13">DSM 9895</strain>
    </source>
</reference>
<feature type="compositionally biased region" description="Low complexity" evidence="10">
    <location>
        <begin position="40"/>
        <end position="51"/>
    </location>
</feature>
<dbReference type="Gene3D" id="3.30.1150.10">
    <property type="match status" value="1"/>
</dbReference>
<dbReference type="PROSITE" id="PS52015">
    <property type="entry name" value="TONB_CTD"/>
    <property type="match status" value="1"/>
</dbReference>
<dbReference type="PANTHER" id="PTHR33446:SF2">
    <property type="entry name" value="PROTEIN TONB"/>
    <property type="match status" value="1"/>
</dbReference>
<dbReference type="EMBL" id="NRRL01000076">
    <property type="protein sequence ID" value="MBK1670149.1"/>
    <property type="molecule type" value="Genomic_DNA"/>
</dbReference>
<evidence type="ECO:0000259" key="11">
    <source>
        <dbReference type="PROSITE" id="PS52015"/>
    </source>
</evidence>
<sequence length="154" mass="16792">MTADAKPQPTQRTEQPARASDGQRTEKQAAVSGAVGKAGTGQEAAAGAGAASAGGGSPGAHPDYFARLRAWLEKHKEYPRRARLRRMEGTATLRFVMNRSGEVMSFEVVRSSGHHMLDGAAREMIRRAQPLPSLPDEMDRERLQLEVPVRFALR</sequence>
<evidence type="ECO:0000256" key="7">
    <source>
        <dbReference type="ARBA" id="ARBA00022927"/>
    </source>
</evidence>
<evidence type="ECO:0000256" key="8">
    <source>
        <dbReference type="ARBA" id="ARBA00022989"/>
    </source>
</evidence>
<gene>
    <name evidence="12" type="ORF">CKO28_19110</name>
</gene>
<name>A0ABS1DI70_9PROT</name>
<evidence type="ECO:0000256" key="6">
    <source>
        <dbReference type="ARBA" id="ARBA00022692"/>
    </source>
</evidence>
<keyword evidence="9" id="KW-0472">Membrane</keyword>
<dbReference type="Proteomes" id="UP001296873">
    <property type="component" value="Unassembled WGS sequence"/>
</dbReference>
<keyword evidence="8" id="KW-1133">Transmembrane helix</keyword>
<evidence type="ECO:0000256" key="9">
    <source>
        <dbReference type="ARBA" id="ARBA00023136"/>
    </source>
</evidence>
<dbReference type="PANTHER" id="PTHR33446">
    <property type="entry name" value="PROTEIN TONB-RELATED"/>
    <property type="match status" value="1"/>
</dbReference>
<dbReference type="Pfam" id="PF03544">
    <property type="entry name" value="TonB_C"/>
    <property type="match status" value="1"/>
</dbReference>
<dbReference type="InterPro" id="IPR037682">
    <property type="entry name" value="TonB_C"/>
</dbReference>
<feature type="domain" description="TonB C-terminal" evidence="11">
    <location>
        <begin position="63"/>
        <end position="154"/>
    </location>
</feature>
<evidence type="ECO:0000313" key="12">
    <source>
        <dbReference type="EMBL" id="MBK1670149.1"/>
    </source>
</evidence>